<proteinExistence type="inferred from homology"/>
<dbReference type="Gene3D" id="3.40.50.300">
    <property type="entry name" value="P-loop containing nucleotide triphosphate hydrolases"/>
    <property type="match status" value="1"/>
</dbReference>
<dbReference type="Pfam" id="PF00685">
    <property type="entry name" value="Sulfotransfer_1"/>
    <property type="match status" value="1"/>
</dbReference>
<dbReference type="AlphaFoldDB" id="A0A7M5WUC3"/>
<organism evidence="4 5">
    <name type="scientific">Clytia hemisphaerica</name>
    <dbReference type="NCBI Taxonomy" id="252671"/>
    <lineage>
        <taxon>Eukaryota</taxon>
        <taxon>Metazoa</taxon>
        <taxon>Cnidaria</taxon>
        <taxon>Hydrozoa</taxon>
        <taxon>Hydroidolina</taxon>
        <taxon>Leptothecata</taxon>
        <taxon>Obeliida</taxon>
        <taxon>Clytiidae</taxon>
        <taxon>Clytia</taxon>
    </lineage>
</organism>
<dbReference type="PANTHER" id="PTHR11783">
    <property type="entry name" value="SULFOTRANSFERASE SULT"/>
    <property type="match status" value="1"/>
</dbReference>
<dbReference type="SUPFAM" id="SSF52540">
    <property type="entry name" value="P-loop containing nucleoside triphosphate hydrolases"/>
    <property type="match status" value="1"/>
</dbReference>
<dbReference type="InterPro" id="IPR027417">
    <property type="entry name" value="P-loop_NTPase"/>
</dbReference>
<keyword evidence="2" id="KW-0808">Transferase</keyword>
<keyword evidence="5" id="KW-1185">Reference proteome</keyword>
<protein>
    <recommendedName>
        <fullName evidence="3">Sulfotransferase domain-containing protein</fullName>
    </recommendedName>
</protein>
<dbReference type="InterPro" id="IPR000863">
    <property type="entry name" value="Sulfotransferase_dom"/>
</dbReference>
<comment type="similarity">
    <text evidence="1">Belongs to the sulfotransferase 1 family.</text>
</comment>
<name>A0A7M5WUC3_9CNID</name>
<accession>A0A7M5WUC3</accession>
<dbReference type="EnsemblMetazoa" id="CLYHEMT013224.1">
    <property type="protein sequence ID" value="CLYHEMP013224.1"/>
    <property type="gene ID" value="CLYHEMG013224"/>
</dbReference>
<dbReference type="Proteomes" id="UP000594262">
    <property type="component" value="Unplaced"/>
</dbReference>
<dbReference type="GO" id="GO:0008146">
    <property type="term" value="F:sulfotransferase activity"/>
    <property type="evidence" value="ECO:0007669"/>
    <property type="project" value="InterPro"/>
</dbReference>
<feature type="domain" description="Sulfotransferase" evidence="3">
    <location>
        <begin position="65"/>
        <end position="321"/>
    </location>
</feature>
<evidence type="ECO:0000256" key="1">
    <source>
        <dbReference type="ARBA" id="ARBA00005771"/>
    </source>
</evidence>
<evidence type="ECO:0000313" key="4">
    <source>
        <dbReference type="EnsemblMetazoa" id="CLYHEMP013224.1"/>
    </source>
</evidence>
<evidence type="ECO:0000313" key="5">
    <source>
        <dbReference type="Proteomes" id="UP000594262"/>
    </source>
</evidence>
<sequence length="328" mass="38445">SVSSIKMDSNKHRQLKSEPLKSQYLSPFERIGYIYNVEWCSELNILGRKEYFDNQEKVESCELFDDDVIVCGNGKTGSNWCERIVWALMYDIKLEIQNPPPVNLFMVTLGIHPFNTEEEFLSKLSRPRLLKTPLPYELLPKQFREKRTKAKIIYMYRNPRDVCQSAFNHFKTLHDDFSGTLQDVVNLMTNDVGNAFGPYFKHILGYWNRRLDENLLVISYEEMKKDFSGHIKKISDFLDIEISNEDLVAFTNRFSFETMKANAEKMLSFNASQKNYSSTVDAALKGKTMFNKGQIGSWKALFTPEMTKQMEEWETKWLKDTDLKLIYE</sequence>
<reference evidence="4" key="1">
    <citation type="submission" date="2021-01" db="UniProtKB">
        <authorList>
            <consortium name="EnsemblMetazoa"/>
        </authorList>
    </citation>
    <scope>IDENTIFICATION</scope>
</reference>
<evidence type="ECO:0000259" key="3">
    <source>
        <dbReference type="Pfam" id="PF00685"/>
    </source>
</evidence>
<dbReference type="OrthoDB" id="5973838at2759"/>
<evidence type="ECO:0000256" key="2">
    <source>
        <dbReference type="ARBA" id="ARBA00022679"/>
    </source>
</evidence>